<keyword evidence="2" id="KW-0808">Transferase</keyword>
<accession>A0A2T3NLT8</accession>
<sequence length="221" mass="24238">MDKKQLRQVVNQLAYPHGDFGLDVAAKMNETNAFITARSIEALAPKNGEYIAELGPGNGALSIDLVRAIGSEGRYLGIELSDDMAISARKTLREVASARVDIHSGDCRSVSLTKASLDGLIAVNVLYFIDDLDRLFNQIRPWLKPMGRCVFGIRPVRTLESLKFHDFGHHIRSPEIIGNRLQKSGFADISVTYHDEGEGSLGDITFPNGSIIIRAQVADES</sequence>
<dbReference type="OrthoDB" id="9760689at2"/>
<dbReference type="Gene3D" id="3.40.50.150">
    <property type="entry name" value="Vaccinia Virus protein VP39"/>
    <property type="match status" value="1"/>
</dbReference>
<proteinExistence type="predicted"/>
<organism evidence="4 5">
    <name type="scientific">Photobacterium rosenbergii</name>
    <dbReference type="NCBI Taxonomy" id="294936"/>
    <lineage>
        <taxon>Bacteria</taxon>
        <taxon>Pseudomonadati</taxon>
        <taxon>Pseudomonadota</taxon>
        <taxon>Gammaproteobacteria</taxon>
        <taxon>Vibrionales</taxon>
        <taxon>Vibrionaceae</taxon>
        <taxon>Photobacterium</taxon>
    </lineage>
</organism>
<gene>
    <name evidence="4" type="ORF">C9J01_05530</name>
</gene>
<evidence type="ECO:0000256" key="2">
    <source>
        <dbReference type="ARBA" id="ARBA00022679"/>
    </source>
</evidence>
<dbReference type="RefSeq" id="WP_107297082.1">
    <property type="nucleotide sequence ID" value="NZ_PYMB01000001.1"/>
</dbReference>
<dbReference type="InterPro" id="IPR041698">
    <property type="entry name" value="Methyltransf_25"/>
</dbReference>
<name>A0A2T3NLT8_9GAMM</name>
<dbReference type="InterPro" id="IPR029063">
    <property type="entry name" value="SAM-dependent_MTases_sf"/>
</dbReference>
<dbReference type="Pfam" id="PF13649">
    <property type="entry name" value="Methyltransf_25"/>
    <property type="match status" value="1"/>
</dbReference>
<dbReference type="EMBL" id="PYMB01000001">
    <property type="protein sequence ID" value="PSW16460.1"/>
    <property type="molecule type" value="Genomic_DNA"/>
</dbReference>
<dbReference type="GO" id="GO:0032259">
    <property type="term" value="P:methylation"/>
    <property type="evidence" value="ECO:0007669"/>
    <property type="project" value="UniProtKB-KW"/>
</dbReference>
<dbReference type="PANTHER" id="PTHR43861">
    <property type="entry name" value="TRANS-ACONITATE 2-METHYLTRANSFERASE-RELATED"/>
    <property type="match status" value="1"/>
</dbReference>
<evidence type="ECO:0000256" key="1">
    <source>
        <dbReference type="ARBA" id="ARBA00022603"/>
    </source>
</evidence>
<comment type="caution">
    <text evidence="4">The sequence shown here is derived from an EMBL/GenBank/DDBJ whole genome shotgun (WGS) entry which is preliminary data.</text>
</comment>
<dbReference type="CDD" id="cd02440">
    <property type="entry name" value="AdoMet_MTases"/>
    <property type="match status" value="1"/>
</dbReference>
<dbReference type="SUPFAM" id="SSF53335">
    <property type="entry name" value="S-adenosyl-L-methionine-dependent methyltransferases"/>
    <property type="match status" value="1"/>
</dbReference>
<dbReference type="AlphaFoldDB" id="A0A2T3NLT8"/>
<evidence type="ECO:0000259" key="3">
    <source>
        <dbReference type="Pfam" id="PF13649"/>
    </source>
</evidence>
<dbReference type="GO" id="GO:0008168">
    <property type="term" value="F:methyltransferase activity"/>
    <property type="evidence" value="ECO:0007669"/>
    <property type="project" value="UniProtKB-KW"/>
</dbReference>
<keyword evidence="1" id="KW-0489">Methyltransferase</keyword>
<dbReference type="Proteomes" id="UP000241346">
    <property type="component" value="Unassembled WGS sequence"/>
</dbReference>
<evidence type="ECO:0000313" key="5">
    <source>
        <dbReference type="Proteomes" id="UP000241346"/>
    </source>
</evidence>
<protein>
    <recommendedName>
        <fullName evidence="3">Methyltransferase domain-containing protein</fullName>
    </recommendedName>
</protein>
<reference evidence="4 5" key="1">
    <citation type="submission" date="2018-03" db="EMBL/GenBank/DDBJ databases">
        <title>Whole genome sequencing of Histamine producing bacteria.</title>
        <authorList>
            <person name="Butler K."/>
        </authorList>
    </citation>
    <scope>NUCLEOTIDE SEQUENCE [LARGE SCALE GENOMIC DNA]</scope>
    <source>
        <strain evidence="4 5">DSM 19138</strain>
    </source>
</reference>
<dbReference type="PANTHER" id="PTHR43861:SF1">
    <property type="entry name" value="TRANS-ACONITATE 2-METHYLTRANSFERASE"/>
    <property type="match status" value="1"/>
</dbReference>
<feature type="domain" description="Methyltransferase" evidence="3">
    <location>
        <begin position="51"/>
        <end position="147"/>
    </location>
</feature>
<evidence type="ECO:0000313" key="4">
    <source>
        <dbReference type="EMBL" id="PSW16460.1"/>
    </source>
</evidence>